<keyword evidence="9" id="KW-0325">Glycoprotein</keyword>
<feature type="domain" description="Ig-like" evidence="12">
    <location>
        <begin position="29"/>
        <end position="117"/>
    </location>
</feature>
<evidence type="ECO:0000256" key="3">
    <source>
        <dbReference type="ARBA" id="ARBA00022729"/>
    </source>
</evidence>
<accession>A0A667WW82</accession>
<dbReference type="InterPro" id="IPR036179">
    <property type="entry name" value="Ig-like_dom_sf"/>
</dbReference>
<dbReference type="GO" id="GO:0009986">
    <property type="term" value="C:cell surface"/>
    <property type="evidence" value="ECO:0007669"/>
    <property type="project" value="TreeGrafter"/>
</dbReference>
<reference evidence="13" key="2">
    <citation type="submission" date="2025-08" db="UniProtKB">
        <authorList>
            <consortium name="Ensembl"/>
        </authorList>
    </citation>
    <scope>IDENTIFICATION</scope>
</reference>
<evidence type="ECO:0000256" key="2">
    <source>
        <dbReference type="ARBA" id="ARBA00022692"/>
    </source>
</evidence>
<keyword evidence="7 11" id="KW-0472">Membrane</keyword>
<evidence type="ECO:0000259" key="12">
    <source>
        <dbReference type="PROSITE" id="PS50835"/>
    </source>
</evidence>
<feature type="transmembrane region" description="Helical" evidence="11">
    <location>
        <begin position="173"/>
        <end position="195"/>
    </location>
</feature>
<evidence type="ECO:0000256" key="4">
    <source>
        <dbReference type="ARBA" id="ARBA00022859"/>
    </source>
</evidence>
<evidence type="ECO:0000256" key="5">
    <source>
        <dbReference type="ARBA" id="ARBA00022989"/>
    </source>
</evidence>
<dbReference type="Ensembl" id="ENSMMDT00005001178.1">
    <property type="protein sequence ID" value="ENSMMDP00005001156.1"/>
    <property type="gene ID" value="ENSMMDG00005000667.1"/>
</dbReference>
<dbReference type="InterPro" id="IPR007110">
    <property type="entry name" value="Ig-like_dom"/>
</dbReference>
<keyword evidence="5 11" id="KW-1133">Transmembrane helix</keyword>
<dbReference type="Proteomes" id="UP000472263">
    <property type="component" value="Chromosome 5"/>
</dbReference>
<dbReference type="PANTHER" id="PTHR11292:SF7">
    <property type="entry name" value="T-CELL SURFACE GLYCOPROTEIN CD8 BETA CHAIN-RELATED"/>
    <property type="match status" value="1"/>
</dbReference>
<evidence type="ECO:0000256" key="8">
    <source>
        <dbReference type="ARBA" id="ARBA00023157"/>
    </source>
</evidence>
<dbReference type="GeneTree" id="ENSGT00510000048998"/>
<name>A0A667WW82_9TELE</name>
<dbReference type="PANTHER" id="PTHR11292">
    <property type="entry name" value="T-CELL SURFACE GLYCOPROTEIN CD8 BETA CHAIN"/>
    <property type="match status" value="1"/>
</dbReference>
<proteinExistence type="predicted"/>
<keyword evidence="14" id="KW-1185">Reference proteome</keyword>
<protein>
    <submittedName>
        <fullName evidence="13">Cd8 beta</fullName>
    </submittedName>
</protein>
<keyword evidence="8" id="KW-1015">Disulfide bond</keyword>
<reference evidence="13" key="1">
    <citation type="submission" date="2019-06" db="EMBL/GenBank/DDBJ databases">
        <authorList>
            <consortium name="Wellcome Sanger Institute Data Sharing"/>
        </authorList>
    </citation>
    <scope>NUCLEOTIDE SEQUENCE [LARGE SCALE GENOMIC DNA]</scope>
</reference>
<evidence type="ECO:0000256" key="6">
    <source>
        <dbReference type="ARBA" id="ARBA00023130"/>
    </source>
</evidence>
<sequence>MIFVGETDTVASSCFPLPGSSRILQQESPPILYPELLKAETVSCPCHSENCDFVYWFRTLFNDDSVQFLVSCNLADRCTHGSDIVQSRFKVSSSKGSFSLRIADVTKQDAGIYSCVVKVRGQEEVWRPAAVVRPGEKAPTTVKPTTKRKPPVVPVCRCSKTKKPQANSCGSMVLWPLVGLIAVLAVVLIGTLYYFSRK</sequence>
<dbReference type="InterPro" id="IPR013106">
    <property type="entry name" value="Ig_V-set"/>
</dbReference>
<comment type="subcellular location">
    <subcellularLocation>
        <location evidence="1">Membrane</location>
        <topology evidence="1">Single-pass type I membrane protein</topology>
    </subcellularLocation>
</comment>
<keyword evidence="3" id="KW-0732">Signal</keyword>
<dbReference type="GO" id="GO:0002250">
    <property type="term" value="P:adaptive immune response"/>
    <property type="evidence" value="ECO:0007669"/>
    <property type="project" value="UniProtKB-KW"/>
</dbReference>
<reference evidence="13" key="3">
    <citation type="submission" date="2025-09" db="UniProtKB">
        <authorList>
            <consortium name="Ensembl"/>
        </authorList>
    </citation>
    <scope>IDENTIFICATION</scope>
</reference>
<dbReference type="InterPro" id="IPR013783">
    <property type="entry name" value="Ig-like_fold"/>
</dbReference>
<dbReference type="SUPFAM" id="SSF48726">
    <property type="entry name" value="Immunoglobulin"/>
    <property type="match status" value="1"/>
</dbReference>
<keyword evidence="6" id="KW-1064">Adaptive immunity</keyword>
<dbReference type="GO" id="GO:0016020">
    <property type="term" value="C:membrane"/>
    <property type="evidence" value="ECO:0007669"/>
    <property type="project" value="UniProtKB-SubCell"/>
</dbReference>
<keyword evidence="10" id="KW-0393">Immunoglobulin domain</keyword>
<dbReference type="AlphaFoldDB" id="A0A667WW82"/>
<evidence type="ECO:0000256" key="11">
    <source>
        <dbReference type="SAM" id="Phobius"/>
    </source>
</evidence>
<keyword evidence="4" id="KW-0391">Immunity</keyword>
<dbReference type="GO" id="GO:0050776">
    <property type="term" value="P:regulation of immune response"/>
    <property type="evidence" value="ECO:0007669"/>
    <property type="project" value="InterPro"/>
</dbReference>
<evidence type="ECO:0000256" key="1">
    <source>
        <dbReference type="ARBA" id="ARBA00004479"/>
    </source>
</evidence>
<dbReference type="InterPro" id="IPR042414">
    <property type="entry name" value="CD8B"/>
</dbReference>
<evidence type="ECO:0000256" key="9">
    <source>
        <dbReference type="ARBA" id="ARBA00023180"/>
    </source>
</evidence>
<dbReference type="Gene3D" id="2.60.40.10">
    <property type="entry name" value="Immunoglobulins"/>
    <property type="match status" value="1"/>
</dbReference>
<dbReference type="PROSITE" id="PS50835">
    <property type="entry name" value="IG_LIKE"/>
    <property type="match status" value="1"/>
</dbReference>
<evidence type="ECO:0000256" key="10">
    <source>
        <dbReference type="ARBA" id="ARBA00023319"/>
    </source>
</evidence>
<dbReference type="Pfam" id="PF07686">
    <property type="entry name" value="V-set"/>
    <property type="match status" value="1"/>
</dbReference>
<evidence type="ECO:0000313" key="14">
    <source>
        <dbReference type="Proteomes" id="UP000472263"/>
    </source>
</evidence>
<keyword evidence="2 11" id="KW-0812">Transmembrane</keyword>
<organism evidence="13 14">
    <name type="scientific">Myripristis murdjan</name>
    <name type="common">pinecone soldierfish</name>
    <dbReference type="NCBI Taxonomy" id="586833"/>
    <lineage>
        <taxon>Eukaryota</taxon>
        <taxon>Metazoa</taxon>
        <taxon>Chordata</taxon>
        <taxon>Craniata</taxon>
        <taxon>Vertebrata</taxon>
        <taxon>Euteleostomi</taxon>
        <taxon>Actinopterygii</taxon>
        <taxon>Neopterygii</taxon>
        <taxon>Teleostei</taxon>
        <taxon>Neoteleostei</taxon>
        <taxon>Acanthomorphata</taxon>
        <taxon>Holocentriformes</taxon>
        <taxon>Holocentridae</taxon>
        <taxon>Myripristis</taxon>
    </lineage>
</organism>
<dbReference type="GO" id="GO:0015026">
    <property type="term" value="F:coreceptor activity"/>
    <property type="evidence" value="ECO:0007669"/>
    <property type="project" value="InterPro"/>
</dbReference>
<evidence type="ECO:0000256" key="7">
    <source>
        <dbReference type="ARBA" id="ARBA00023136"/>
    </source>
</evidence>
<evidence type="ECO:0000313" key="13">
    <source>
        <dbReference type="Ensembl" id="ENSMMDP00005001156.1"/>
    </source>
</evidence>
<dbReference type="GO" id="GO:0042288">
    <property type="term" value="F:MHC class I protein binding"/>
    <property type="evidence" value="ECO:0007669"/>
    <property type="project" value="InterPro"/>
</dbReference>